<feature type="compositionally biased region" description="Basic and acidic residues" evidence="3">
    <location>
        <begin position="150"/>
        <end position="159"/>
    </location>
</feature>
<dbReference type="PROSITE" id="PS00509">
    <property type="entry name" value="RAS_GTPASE_ACTIV_1"/>
    <property type="match status" value="1"/>
</dbReference>
<keyword evidence="1" id="KW-0343">GTPase activation</keyword>
<dbReference type="InterPro" id="IPR036865">
    <property type="entry name" value="CRAL-TRIO_dom_sf"/>
</dbReference>
<dbReference type="InterPro" id="IPR008936">
    <property type="entry name" value="Rho_GTPase_activation_prot"/>
</dbReference>
<evidence type="ECO:0000256" key="2">
    <source>
        <dbReference type="ARBA" id="ARBA00022553"/>
    </source>
</evidence>
<name>B0CZL8_LACBS</name>
<dbReference type="CDD" id="cd00170">
    <property type="entry name" value="SEC14"/>
    <property type="match status" value="1"/>
</dbReference>
<proteinExistence type="predicted"/>
<evidence type="ECO:0000259" key="4">
    <source>
        <dbReference type="PROSITE" id="PS50018"/>
    </source>
</evidence>
<dbReference type="Proteomes" id="UP000001194">
    <property type="component" value="Unassembled WGS sequence"/>
</dbReference>
<dbReference type="RefSeq" id="XP_001876433.1">
    <property type="nucleotide sequence ID" value="XM_001876398.1"/>
</dbReference>
<feature type="compositionally biased region" description="Polar residues" evidence="3">
    <location>
        <begin position="2650"/>
        <end position="2664"/>
    </location>
</feature>
<dbReference type="InterPro" id="IPR001936">
    <property type="entry name" value="RasGAP_dom"/>
</dbReference>
<feature type="domain" description="Ras-GAP" evidence="4">
    <location>
        <begin position="1317"/>
        <end position="1528"/>
    </location>
</feature>
<keyword evidence="2" id="KW-0597">Phosphoprotein</keyword>
<feature type="region of interest" description="Disordered" evidence="3">
    <location>
        <begin position="150"/>
        <end position="191"/>
    </location>
</feature>
<dbReference type="HOGENOM" id="CLU_000249_0_2_1"/>
<dbReference type="InterPro" id="IPR023152">
    <property type="entry name" value="RasGAP_CS"/>
</dbReference>
<dbReference type="PANTHER" id="PTHR10194:SF142">
    <property type="entry name" value="NEUROFIBROMIN"/>
    <property type="match status" value="1"/>
</dbReference>
<feature type="region of interest" description="Disordered" evidence="3">
    <location>
        <begin position="1"/>
        <end position="33"/>
    </location>
</feature>
<dbReference type="OrthoDB" id="28245at2759"/>
<dbReference type="Pfam" id="PF00616">
    <property type="entry name" value="RasGAP"/>
    <property type="match status" value="1"/>
</dbReference>
<dbReference type="InterPro" id="IPR016024">
    <property type="entry name" value="ARM-type_fold"/>
</dbReference>
<gene>
    <name evidence="5" type="ORF">LACBIDRAFT_311272</name>
</gene>
<organism evidence="6">
    <name type="scientific">Laccaria bicolor (strain S238N-H82 / ATCC MYA-4686)</name>
    <name type="common">Bicoloured deceiver</name>
    <name type="synonym">Laccaria laccata var. bicolor</name>
    <dbReference type="NCBI Taxonomy" id="486041"/>
    <lineage>
        <taxon>Eukaryota</taxon>
        <taxon>Fungi</taxon>
        <taxon>Dikarya</taxon>
        <taxon>Basidiomycota</taxon>
        <taxon>Agaricomycotina</taxon>
        <taxon>Agaricomycetes</taxon>
        <taxon>Agaricomycetidae</taxon>
        <taxon>Agaricales</taxon>
        <taxon>Agaricineae</taxon>
        <taxon>Hydnangiaceae</taxon>
        <taxon>Laccaria</taxon>
    </lineage>
</organism>
<keyword evidence="6" id="KW-1185">Reference proteome</keyword>
<dbReference type="PANTHER" id="PTHR10194">
    <property type="entry name" value="RAS GTPASE-ACTIVATING PROTEINS"/>
    <property type="match status" value="1"/>
</dbReference>
<dbReference type="Pfam" id="PF13716">
    <property type="entry name" value="CRAL_TRIO_2"/>
    <property type="match status" value="1"/>
</dbReference>
<protein>
    <submittedName>
        <fullName evidence="5">Predicted protein</fullName>
    </submittedName>
</protein>
<dbReference type="GO" id="GO:0005096">
    <property type="term" value="F:GTPase activator activity"/>
    <property type="evidence" value="ECO:0007669"/>
    <property type="project" value="UniProtKB-KW"/>
</dbReference>
<dbReference type="SUPFAM" id="SSF48350">
    <property type="entry name" value="GTPase activation domain, GAP"/>
    <property type="match status" value="1"/>
</dbReference>
<dbReference type="InParanoid" id="B0CZL8"/>
<evidence type="ECO:0000313" key="5">
    <source>
        <dbReference type="EMBL" id="EDR12169.1"/>
    </source>
</evidence>
<dbReference type="SUPFAM" id="SSF48371">
    <property type="entry name" value="ARM repeat"/>
    <property type="match status" value="1"/>
</dbReference>
<dbReference type="Gene3D" id="1.10.506.10">
    <property type="entry name" value="GTPase Activation - p120gap, domain 1"/>
    <property type="match status" value="2"/>
</dbReference>
<dbReference type="InterPro" id="IPR011993">
    <property type="entry name" value="PH-like_dom_sf"/>
</dbReference>
<evidence type="ECO:0000313" key="6">
    <source>
        <dbReference type="Proteomes" id="UP000001194"/>
    </source>
</evidence>
<dbReference type="GeneID" id="6072212"/>
<accession>B0CZL8</accession>
<dbReference type="KEGG" id="lbc:LACBIDRAFT_311272"/>
<reference evidence="5 6" key="1">
    <citation type="journal article" date="2008" name="Nature">
        <title>The genome of Laccaria bicolor provides insights into mycorrhizal symbiosis.</title>
        <authorList>
            <person name="Martin F."/>
            <person name="Aerts A."/>
            <person name="Ahren D."/>
            <person name="Brun A."/>
            <person name="Danchin E.G.J."/>
            <person name="Duchaussoy F."/>
            <person name="Gibon J."/>
            <person name="Kohler A."/>
            <person name="Lindquist E."/>
            <person name="Pereda V."/>
            <person name="Salamov A."/>
            <person name="Shapiro H.J."/>
            <person name="Wuyts J."/>
            <person name="Blaudez D."/>
            <person name="Buee M."/>
            <person name="Brokstein P."/>
            <person name="Canbaeck B."/>
            <person name="Cohen D."/>
            <person name="Courty P.E."/>
            <person name="Coutinho P.M."/>
            <person name="Delaruelle C."/>
            <person name="Detter J.C."/>
            <person name="Deveau A."/>
            <person name="DiFazio S."/>
            <person name="Duplessis S."/>
            <person name="Fraissinet-Tachet L."/>
            <person name="Lucic E."/>
            <person name="Frey-Klett P."/>
            <person name="Fourrey C."/>
            <person name="Feussner I."/>
            <person name="Gay G."/>
            <person name="Grimwood J."/>
            <person name="Hoegger P.J."/>
            <person name="Jain P."/>
            <person name="Kilaru S."/>
            <person name="Labbe J."/>
            <person name="Lin Y.C."/>
            <person name="Legue V."/>
            <person name="Le Tacon F."/>
            <person name="Marmeisse R."/>
            <person name="Melayah D."/>
            <person name="Montanini B."/>
            <person name="Muratet M."/>
            <person name="Nehls U."/>
            <person name="Niculita-Hirzel H."/>
            <person name="Oudot-Le Secq M.P."/>
            <person name="Peter M."/>
            <person name="Quesneville H."/>
            <person name="Rajashekar B."/>
            <person name="Reich M."/>
            <person name="Rouhier N."/>
            <person name="Schmutz J."/>
            <person name="Yin T."/>
            <person name="Chalot M."/>
            <person name="Henrissat B."/>
            <person name="Kuees U."/>
            <person name="Lucas S."/>
            <person name="Van de Peer Y."/>
            <person name="Podila G.K."/>
            <person name="Polle A."/>
            <person name="Pukkila P.J."/>
            <person name="Richardson P.M."/>
            <person name="Rouze P."/>
            <person name="Sanders I.R."/>
            <person name="Stajich J.E."/>
            <person name="Tunlid A."/>
            <person name="Tuskan G."/>
            <person name="Grigoriev I.V."/>
        </authorList>
    </citation>
    <scope>NUCLEOTIDE SEQUENCE [LARGE SCALE GENOMIC DNA]</scope>
    <source>
        <strain evidence="6">S238N-H82 / ATCC MYA-4686</strain>
    </source>
</reference>
<dbReference type="Gene3D" id="2.30.29.30">
    <property type="entry name" value="Pleckstrin-homology domain (PH domain)/Phosphotyrosine-binding domain (PTB)"/>
    <property type="match status" value="1"/>
</dbReference>
<dbReference type="InterPro" id="IPR039360">
    <property type="entry name" value="Ras_GTPase"/>
</dbReference>
<sequence>MPIRRPSASVGHSNNAGSARVHKSTDSHHAFVATSSSQQHSLLSLGASATPQQKIVQVLVNRLKHKLPCNSGLSLDRVEADNPTQQAIETLVELSHDSLDMIAWALSELLDRLAKQTDPNSGHFSIEVLQSQLFVLKVLSMTMASRWNRDLRSPSRASDRPSLISPDSPFSNGPTKRYRQAPSDIPSVPAQSELAPLDDSCAKYILSVMVLFLRQTASADVPLMLALRSTDLSFRDFESIENINIWMQETADPDFQAPPEAPLRPQPSSVSVRSIQTSIHSTIRIPATNTGYEKTHMSFLKSSLSVNGLIAKFAGRIIFHISVSNWAVVFSRLRTKIRHLGSSPEDNPDTVDLQLMTHGALDRQRLIYLLNELSSLLVNMGREAQLAIAVSLRSAVWNWIDRFPHEFNDAIRSRGRMDGAPERVFDLLYSMTTTGNEKIFWPVLTILNCITSDRIPADLQLSQYGSLQKSRKPELKFTEDVLRYVNSNSKQAEVGLACAVDMCRAAAYVDTKGEVPLRLLAADIAHEIKSALASSAGRKPFWESSEDIDVALYADALVAVFRFLPLEDSVHLFSACVAPERSEAVKICAVRACLTLIQEASRFRFQRSVDSLQESIAPRCRDLLKVQAASSRRPEVDHLGSAKRIANRPKMKRTLPEPLADREVLMLAILSLWRNSPLFFMSGISKPEIDSWMTVAVKLWAAPLDISVKASTASCLRAITELCFLMPSSDPSHSLMVEIIKASLPITLLSVVASLLDTREDAEQQRLWIAISHQILQVYIRRSDLEHVKEIQLDAGRVPAFLLAEIALLVALTSADSGISELATKGLRLLSHADRQPDAPVNENVSEEERSKRNFIYEQLGDPKVVVVGRVGHQKRIRKLLRLISFSSGIHVAVWEECYWRWRALSETIFESLNESPDGGDRPPPAQDLRFQWQNLTLFLAVLGGVCILDKQDISLANVIPPKYLPDKMRVVQNPLPLVEAFISDLINLLVASDMHIRDVARDALGSELSPRLYSKLLRSLDDTIRNIEQGAGSELTDPYILFLDQFIAVLKLLVENTQLPMEDVMSIDISSTMLTLADFISRFEEPASFRIKIKFCVFCESVCDRPDILTLRRDCNARHSILDLVLDWIQPANAMDDNATTLYNELNLACLRIAVKLLDRLELRPLDGSQTGDDSVHVVSRLFNRYAGALLQSLEACQSDGLTSDSTSELGSIHQRIHTSQKEAELRELVITGLTHLVSANSESGFKQCLPLAYDQDNRKRTIFAHVFARVIGQGTKFDPEDRSAAQARHSRLCDLLRGSDMVLALTVCEICPAAEVDMMISVLLNIFDTRVSLMTLIKRMIEHEVAQTDSEAGLFRSNSTCTRFLSAFARIHGYHYLRNLVQPLLQTMQSMPPGSGYEVDPNKIAPGQDLEQNHKNVEFVATTFLTLIISSQQSLPNMFREICAHIAKTVLVTLLPSLSILGLKYSYSSQVWPDSKFSAMGAFIFLRFISPAIVSPEIVDVDIPKNDITLRRGLMVVAKIIQNLANNIFFGKEAHMTRLNKFLEVNIAGVTRFLSELNKYTPNSEEEDDHWQGTTSDDTDMIVLHRFFDKHADKIGKELLSLSKPSADGDITAINGKRAWDGLCALLVDLGSPLEVPRPSTTKSSEHREYLDLMARYAHRNTESMKKLFVETDIPSGQRAVFVLRLSNIDVEALDIELLMYYIFKTLDLDTYSGRHFDVVLDCTSFSSISEVPLQWLKYCAELIPSNIRARFQTTHILNPNTLMQKYMRRLYNVSAGTPFCNDIRAYTSIYQLVEHVPELALQALLNPVALEHEPCEKFSDVTMKVSHMRLPVVLDVGSSHLRVTSIKTVPISPGLASKSTEVIPLSDVSDVYNISTGFEPNEFIIRRRQGVTVYFASVSRDIIVKTIRSAKARLKEAQAPLTERFSRFSNVPATLLHVGLLSVDLDDEDLRGAAYDLLGAVCTYLKYDKTPIVACKAGFVPGDPISFVFQLSDKLAEFAPQLTLDFVHEVSAAMTGMDRSAMAQRISCLQYMSPWIRNLAHFANATSPLFERSGARLRDCIRTLSDLSVSFPEIMSTIQKHIWGEVARLESPLVDIILDELVRTATDGGIGTRRCETICHIVAALSSINVRGRIYSKLRKALSKVPPKVSNSLSEHPNWNEISTLIRLALVVGSQSKQSGQNQLYVPEIVHLVTLVAGEGPSLVRKSVYGIVINLLQCLYISRPDDVPGPELLQFINDCTLPSTLQLFGLRRETPTSEYIKWDPANDKEALDNQEQLTQLLVRILEMTAGSRGLLNVWRARWMSLVTATAFQLSPAVQTRSFIALGTLATSEVDDDFVYQILVALRTALSKANETHTMSIVSMLRCLCKIVPAIQENSRYIPSLFWLATALLQSSHLAFYIEATALLRVTLEHMEEQGMFKNTSVSAVLLENRSGLEDVTGQLDEMLRLSFDTSFSFSLASIIFKGMRHSGLKDSAEAALRSLLCVTARAHESNIDVPNGFKENPCTEILGYFLALIPVSTTQASYRQLLKECIIDDAWLPEAGLADEDDDKQTPQVTPAFLGINDSNTALLAASFVGTILTTAQGDDTETEILYGFLSELSNTNPEIVTMTYESLQDRIKDTFANSSNAPIIRSVSNIFRVALQDNSRTPNPRGSTSTLGTIEENGAGPGRTHLNALDELGMQGLANSFQFLPPNRGHATKMINWIPGLVALMIA</sequence>
<dbReference type="STRING" id="486041.B0CZL8"/>
<dbReference type="PROSITE" id="PS50018">
    <property type="entry name" value="RAS_GTPASE_ACTIV_2"/>
    <property type="match status" value="1"/>
</dbReference>
<evidence type="ECO:0000256" key="1">
    <source>
        <dbReference type="ARBA" id="ARBA00022468"/>
    </source>
</evidence>
<evidence type="ECO:0000256" key="3">
    <source>
        <dbReference type="SAM" id="MobiDB-lite"/>
    </source>
</evidence>
<dbReference type="EMBL" id="DS547094">
    <property type="protein sequence ID" value="EDR12169.1"/>
    <property type="molecule type" value="Genomic_DNA"/>
</dbReference>
<dbReference type="Gene3D" id="3.40.525.10">
    <property type="entry name" value="CRAL-TRIO lipid binding domain"/>
    <property type="match status" value="1"/>
</dbReference>
<dbReference type="InterPro" id="IPR001251">
    <property type="entry name" value="CRAL-TRIO_dom"/>
</dbReference>
<feature type="region of interest" description="Disordered" evidence="3">
    <location>
        <begin position="2650"/>
        <end position="2672"/>
    </location>
</feature>
<dbReference type="SMART" id="SM00323">
    <property type="entry name" value="RasGAP"/>
    <property type="match status" value="1"/>
</dbReference>